<feature type="transmembrane region" description="Helical" evidence="8">
    <location>
        <begin position="185"/>
        <end position="208"/>
    </location>
</feature>
<evidence type="ECO:0000256" key="8">
    <source>
        <dbReference type="SAM" id="Phobius"/>
    </source>
</evidence>
<protein>
    <submittedName>
        <fullName evidence="10">Uncharacterized protein</fullName>
    </submittedName>
</protein>
<evidence type="ECO:0000313" key="9">
    <source>
        <dbReference type="Proteomes" id="UP000887581"/>
    </source>
</evidence>
<comment type="similarity">
    <text evidence="3">Belongs to the TMEM47 family.</text>
</comment>
<evidence type="ECO:0000256" key="2">
    <source>
        <dbReference type="ARBA" id="ARBA00004282"/>
    </source>
</evidence>
<feature type="transmembrane region" description="Helical" evidence="8">
    <location>
        <begin position="426"/>
        <end position="447"/>
    </location>
</feature>
<organism evidence="9 10">
    <name type="scientific">Setaria digitata</name>
    <dbReference type="NCBI Taxonomy" id="48799"/>
    <lineage>
        <taxon>Eukaryota</taxon>
        <taxon>Metazoa</taxon>
        <taxon>Ecdysozoa</taxon>
        <taxon>Nematoda</taxon>
        <taxon>Chromadorea</taxon>
        <taxon>Rhabditida</taxon>
        <taxon>Spirurina</taxon>
        <taxon>Spiruromorpha</taxon>
        <taxon>Filarioidea</taxon>
        <taxon>Setariidae</taxon>
        <taxon>Setaria</taxon>
    </lineage>
</organism>
<name>A0A915PXK4_9BILA</name>
<sequence length="469" mass="53182">MTARRNGQARTGECALCMAFTFNPEGLFARSESVLSSKENCPILFTLTRERKLPEAGQFITALNVACNAIIVDEGTLCQKEPKHGAEYDRKCRKQLLSNDNESKYTSGNNYQHATSSWIRLVRAAGEEFWEIPVRHLRLLHSPVGKQDCSALQMDDHDESKVERIYMAVQATTIETVTVVRPLKVIALVCLLIAFILLILCLSTTWWLRSDDFRTGLWLECTASDQMQSTIAGAPPPGRCQKIHRHAAEELVLTEFDVGISLFTHTFLNPVGPNIPDCIPPNCSIVFLSRFVQDSYSNVCVGEWSVMILRREGKRYQNIEAGFNGFHLLTREVGVTGEGDIVIDQAYIKLVAALLITAAVLTFFAFFLNIFGLRAHDLHRKYVFYKFATYLSLLGVFLELVSLIVFPVCFYVEMKNFGYRNWEFDWSYGVAWGATLFTFGASLLLICDKEHEEVYFKEKTIYNPPPELK</sequence>
<dbReference type="GO" id="GO:0098609">
    <property type="term" value="P:cell-cell adhesion"/>
    <property type="evidence" value="ECO:0007669"/>
    <property type="project" value="TreeGrafter"/>
</dbReference>
<dbReference type="GO" id="GO:0005911">
    <property type="term" value="C:cell-cell junction"/>
    <property type="evidence" value="ECO:0007669"/>
    <property type="project" value="TreeGrafter"/>
</dbReference>
<evidence type="ECO:0000256" key="5">
    <source>
        <dbReference type="ARBA" id="ARBA00022949"/>
    </source>
</evidence>
<dbReference type="GO" id="GO:0016020">
    <property type="term" value="C:membrane"/>
    <property type="evidence" value="ECO:0007669"/>
    <property type="project" value="UniProtKB-SubCell"/>
</dbReference>
<evidence type="ECO:0000256" key="1">
    <source>
        <dbReference type="ARBA" id="ARBA00004141"/>
    </source>
</evidence>
<proteinExistence type="inferred from homology"/>
<dbReference type="PANTHER" id="PTHR14399:SF5">
    <property type="entry name" value="CELL JUNCTION PROTEIN VAB-9"/>
    <property type="match status" value="1"/>
</dbReference>
<keyword evidence="5" id="KW-0965">Cell junction</keyword>
<evidence type="ECO:0000256" key="3">
    <source>
        <dbReference type="ARBA" id="ARBA00008691"/>
    </source>
</evidence>
<feature type="transmembrane region" description="Helical" evidence="8">
    <location>
        <begin position="346"/>
        <end position="371"/>
    </location>
</feature>
<feature type="transmembrane region" description="Helical" evidence="8">
    <location>
        <begin position="383"/>
        <end position="406"/>
    </location>
</feature>
<keyword evidence="7 8" id="KW-0472">Membrane</keyword>
<evidence type="ECO:0000256" key="4">
    <source>
        <dbReference type="ARBA" id="ARBA00022692"/>
    </source>
</evidence>
<reference evidence="10" key="1">
    <citation type="submission" date="2022-11" db="UniProtKB">
        <authorList>
            <consortium name="WormBaseParasite"/>
        </authorList>
    </citation>
    <scope>IDENTIFICATION</scope>
</reference>
<accession>A0A915PXK4</accession>
<dbReference type="Gene3D" id="1.20.140.150">
    <property type="match status" value="2"/>
</dbReference>
<comment type="subcellular location">
    <subcellularLocation>
        <location evidence="2">Cell junction</location>
    </subcellularLocation>
    <subcellularLocation>
        <location evidence="1">Membrane</location>
        <topology evidence="1">Multi-pass membrane protein</topology>
    </subcellularLocation>
</comment>
<dbReference type="PANTHER" id="PTHR14399">
    <property type="entry name" value="P53-INDUCED PROTEIN RELATED"/>
    <property type="match status" value="1"/>
</dbReference>
<dbReference type="Proteomes" id="UP000887581">
    <property type="component" value="Unplaced"/>
</dbReference>
<dbReference type="AlphaFoldDB" id="A0A915PXK4"/>
<keyword evidence="6 8" id="KW-1133">Transmembrane helix</keyword>
<evidence type="ECO:0000256" key="6">
    <source>
        <dbReference type="ARBA" id="ARBA00022989"/>
    </source>
</evidence>
<evidence type="ECO:0000313" key="10">
    <source>
        <dbReference type="WBParaSite" id="sdigi.contig42.g2717.t1"/>
    </source>
</evidence>
<dbReference type="InterPro" id="IPR015664">
    <property type="entry name" value="P53_induced"/>
</dbReference>
<dbReference type="WBParaSite" id="sdigi.contig42.g2717.t1">
    <property type="protein sequence ID" value="sdigi.contig42.g2717.t1"/>
    <property type="gene ID" value="sdigi.contig42.g2717"/>
</dbReference>
<keyword evidence="9" id="KW-1185">Reference proteome</keyword>
<evidence type="ECO:0000256" key="7">
    <source>
        <dbReference type="ARBA" id="ARBA00023136"/>
    </source>
</evidence>
<keyword evidence="4 8" id="KW-0812">Transmembrane</keyword>